<dbReference type="Pfam" id="PF00271">
    <property type="entry name" value="Helicase_C"/>
    <property type="match status" value="1"/>
</dbReference>
<dbReference type="EMBL" id="JBHSPR010000001">
    <property type="protein sequence ID" value="MFC6015214.1"/>
    <property type="molecule type" value="Genomic_DNA"/>
</dbReference>
<feature type="domain" description="Helicase ATP-binding" evidence="2">
    <location>
        <begin position="344"/>
        <end position="484"/>
    </location>
</feature>
<evidence type="ECO:0000259" key="3">
    <source>
        <dbReference type="PROSITE" id="PS51194"/>
    </source>
</evidence>
<organism evidence="4 5">
    <name type="scientific">Plantactinospora solaniradicis</name>
    <dbReference type="NCBI Taxonomy" id="1723736"/>
    <lineage>
        <taxon>Bacteria</taxon>
        <taxon>Bacillati</taxon>
        <taxon>Actinomycetota</taxon>
        <taxon>Actinomycetes</taxon>
        <taxon>Micromonosporales</taxon>
        <taxon>Micromonosporaceae</taxon>
        <taxon>Plantactinospora</taxon>
    </lineage>
</organism>
<feature type="domain" description="Helicase C-terminal" evidence="3">
    <location>
        <begin position="551"/>
        <end position="710"/>
    </location>
</feature>
<dbReference type="Gene3D" id="3.30.870.10">
    <property type="entry name" value="Endonuclease Chain A"/>
    <property type="match status" value="1"/>
</dbReference>
<dbReference type="PANTHER" id="PTHR47396">
    <property type="entry name" value="TYPE I RESTRICTION ENZYME ECOKI R PROTEIN"/>
    <property type="match status" value="1"/>
</dbReference>
<dbReference type="PROSITE" id="PS51192">
    <property type="entry name" value="HELICASE_ATP_BIND_1"/>
    <property type="match status" value="1"/>
</dbReference>
<dbReference type="InterPro" id="IPR001736">
    <property type="entry name" value="PLipase_D/transphosphatidylase"/>
</dbReference>
<dbReference type="InterPro" id="IPR025202">
    <property type="entry name" value="PLD-like_dom"/>
</dbReference>
<evidence type="ECO:0000259" key="1">
    <source>
        <dbReference type="PROSITE" id="PS50035"/>
    </source>
</evidence>
<reference evidence="5" key="1">
    <citation type="journal article" date="2019" name="Int. J. Syst. Evol. Microbiol.">
        <title>The Global Catalogue of Microorganisms (GCM) 10K type strain sequencing project: providing services to taxonomists for standard genome sequencing and annotation.</title>
        <authorList>
            <consortium name="The Broad Institute Genomics Platform"/>
            <consortium name="The Broad Institute Genome Sequencing Center for Infectious Disease"/>
            <person name="Wu L."/>
            <person name="Ma J."/>
        </authorList>
    </citation>
    <scope>NUCLEOTIDE SEQUENCE [LARGE SCALE GENOMIC DNA]</scope>
    <source>
        <strain evidence="5">ZS-35-S2</strain>
    </source>
</reference>
<dbReference type="Pfam" id="PF13091">
    <property type="entry name" value="PLDc_2"/>
    <property type="match status" value="1"/>
</dbReference>
<dbReference type="CDD" id="cd18799">
    <property type="entry name" value="SF2_C_EcoAI-like"/>
    <property type="match status" value="1"/>
</dbReference>
<evidence type="ECO:0000313" key="4">
    <source>
        <dbReference type="EMBL" id="MFC6015214.1"/>
    </source>
</evidence>
<feature type="domain" description="PLD phosphodiesterase" evidence="1">
    <location>
        <begin position="216"/>
        <end position="247"/>
    </location>
</feature>
<evidence type="ECO:0000313" key="5">
    <source>
        <dbReference type="Proteomes" id="UP001596203"/>
    </source>
</evidence>
<dbReference type="InterPro" id="IPR021835">
    <property type="entry name" value="DUF3427"/>
</dbReference>
<sequence>MTELAHGIYEDLITNKIAGQLKHLNPELVERVSLDPADAHTLLTRHIAGLADLALRSVGGSNNERLAGQIDMANRIAESIASIEPRAASPDDQVTETHKHVLAAIAHPPTPPAKPHFPSRPTTPLSTGALLVNGRHQPRIGHEVNAEMASADQVDLLCAFITWTGVRILEGAIEELIARGGRLRVITTTYIGATNQRAVDRLAELGAEVKISYETKTTRLHAKAWLFQRKSGLTTAYVGSSNLSRAALVDGLEWNVRVSSLEQQHVINTFEATFSDYWSDPAFEAYDPAKDSDRLRQALSNERRQRLPRGDRLLDTAEADIEITNIDVHPYGYQSSILSDLEAERLVHGRHRNLVVMATGTGKTVVAALDYRNLRKRLQVNSLLFVAHREQILRQSRSVFRHVLRDGSFGEVLVGGEKPRDWRHVFASVQSLHRLSDEDLPPERFDMVIVDEFHHAKAPMYARLLKRLQPRELLGLTATPDRADGGDVRHWFDGRTAVELHLWEALERQLLAPFQYFGLHDDVDLSTLRWRRGQGYDPTELSALYVNNNSRVSKILQAVRDKVDVGQMRALGFCVSIAHAEHMTESFNRSGVPSSAVTSGPGSGNRQQLIDQFRRGELQVLFTVDLFNEGIDLPMVDTILLLRPTESATVFLQQLGRGLRLDEGKPCLTVLDFIGGQSAKFRFDFRWRALTGVSRRALTQAVEYDFPNLPSGCHIELDRVAKDIVLANLRAALPSSKASLTAELRELGDVGLADFLQQTGLELEDLYRRKSLGGWSGLRRRAGLSRTPPGPDDISLGAAIGRMLHLDDPGRLDLLRQVAAGERPGPGRLADLLHIALWGNKIPLDRRDEGLRRLWEHPDRCDELAQLAEVLRDRIHRVTIGPVSATVPLRVHARYSRDEACTGFGVPNPTQLREGVKWVPNEQADLFFVTLIKSEHHYSPTTMYADRALTDDVFQWDSQSTTSAGSPTGQRYVHHVELGSSVHLFVRETKARDGDLGAPPYLYAGPMTYTSYTGDRPMRIIWQLDQSLPPDVYAAARAIPA</sequence>
<name>A0ABW1K2Q6_9ACTN</name>
<dbReference type="InterPro" id="IPR027417">
    <property type="entry name" value="P-loop_NTPase"/>
</dbReference>
<gene>
    <name evidence="4" type="ORF">ACFP2T_03270</name>
</gene>
<dbReference type="SMART" id="SM00487">
    <property type="entry name" value="DEXDc"/>
    <property type="match status" value="1"/>
</dbReference>
<dbReference type="Proteomes" id="UP001596203">
    <property type="component" value="Unassembled WGS sequence"/>
</dbReference>
<dbReference type="Pfam" id="PF04851">
    <property type="entry name" value="ResIII"/>
    <property type="match status" value="1"/>
</dbReference>
<dbReference type="Gene3D" id="3.40.50.300">
    <property type="entry name" value="P-loop containing nucleotide triphosphate hydrolases"/>
    <property type="match status" value="2"/>
</dbReference>
<dbReference type="PROSITE" id="PS51194">
    <property type="entry name" value="HELICASE_CTER"/>
    <property type="match status" value="1"/>
</dbReference>
<dbReference type="SUPFAM" id="SSF52540">
    <property type="entry name" value="P-loop containing nucleoside triphosphate hydrolases"/>
    <property type="match status" value="1"/>
</dbReference>
<keyword evidence="5" id="KW-1185">Reference proteome</keyword>
<dbReference type="InterPro" id="IPR014001">
    <property type="entry name" value="Helicase_ATP-bd"/>
</dbReference>
<dbReference type="PANTHER" id="PTHR47396:SF1">
    <property type="entry name" value="ATP-DEPENDENT HELICASE IRC3-RELATED"/>
    <property type="match status" value="1"/>
</dbReference>
<dbReference type="SMART" id="SM00490">
    <property type="entry name" value="HELICc"/>
    <property type="match status" value="1"/>
</dbReference>
<dbReference type="CDD" id="cd18032">
    <property type="entry name" value="DEXHc_RE_I_III_res"/>
    <property type="match status" value="1"/>
</dbReference>
<accession>A0ABW1K2Q6</accession>
<dbReference type="InterPro" id="IPR001650">
    <property type="entry name" value="Helicase_C-like"/>
</dbReference>
<dbReference type="Pfam" id="PF11907">
    <property type="entry name" value="DUF3427"/>
    <property type="match status" value="1"/>
</dbReference>
<dbReference type="RefSeq" id="WP_377417040.1">
    <property type="nucleotide sequence ID" value="NZ_JBHSPR010000001.1"/>
</dbReference>
<dbReference type="InterPro" id="IPR050742">
    <property type="entry name" value="Helicase_Restrict-Modif_Enz"/>
</dbReference>
<evidence type="ECO:0000259" key="2">
    <source>
        <dbReference type="PROSITE" id="PS51192"/>
    </source>
</evidence>
<protein>
    <submittedName>
        <fullName evidence="4">DUF3427 domain-containing protein</fullName>
    </submittedName>
</protein>
<dbReference type="PROSITE" id="PS50035">
    <property type="entry name" value="PLD"/>
    <property type="match status" value="1"/>
</dbReference>
<comment type="caution">
    <text evidence="4">The sequence shown here is derived from an EMBL/GenBank/DDBJ whole genome shotgun (WGS) entry which is preliminary data.</text>
</comment>
<proteinExistence type="predicted"/>
<dbReference type="SUPFAM" id="SSF56024">
    <property type="entry name" value="Phospholipase D/nuclease"/>
    <property type="match status" value="1"/>
</dbReference>
<dbReference type="InterPro" id="IPR006935">
    <property type="entry name" value="Helicase/UvrB_N"/>
</dbReference>